<sequence length="273" mass="28581">MWVVASLLSGCATAPLVQGVGLSSYEGLTPSDGLVTKSRFQIRKERVMAAKTIKIAPTAFPPTVAPTLSNEQRALVANAVDRALCVSLSDRFDVVSLDAPADLTVRAGVTQATETNEVAAGLSVATSVGTNFIDFGTSVPIPVPRIPFGLGDLSIEAEAVDRSGRQQAAMLWGRGATVFFSSPRVSKASDAYDLADAFGDDFANLLVKGESPFNATGIDIPSWQKIHSTMGLAPKYAACENYGRYPGIAGFVGGQLGLPPEWTDQGANSTPTL</sequence>
<dbReference type="Proteomes" id="UP000273982">
    <property type="component" value="Chromosome"/>
</dbReference>
<organism evidence="1 2">
    <name type="scientific">Methylocystis rosea</name>
    <dbReference type="NCBI Taxonomy" id="173366"/>
    <lineage>
        <taxon>Bacteria</taxon>
        <taxon>Pseudomonadati</taxon>
        <taxon>Pseudomonadota</taxon>
        <taxon>Alphaproteobacteria</taxon>
        <taxon>Hyphomicrobiales</taxon>
        <taxon>Methylocystaceae</taxon>
        <taxon>Methylocystis</taxon>
    </lineage>
</organism>
<evidence type="ECO:0000313" key="1">
    <source>
        <dbReference type="EMBL" id="AZG78704.1"/>
    </source>
</evidence>
<dbReference type="KEGG" id="mros:EHO51_17540"/>
<reference evidence="1 2" key="1">
    <citation type="submission" date="2018-11" db="EMBL/GenBank/DDBJ databases">
        <title>Genome squencing of methanotrophic bacteria isolated from alkaline groundwater in Korea.</title>
        <authorList>
            <person name="Nguyen L.N."/>
        </authorList>
    </citation>
    <scope>NUCLEOTIDE SEQUENCE [LARGE SCALE GENOMIC DNA]</scope>
    <source>
        <strain evidence="1 2">GW6</strain>
    </source>
</reference>
<dbReference type="RefSeq" id="WP_124740216.1">
    <property type="nucleotide sequence ID" value="NZ_CP034086.1"/>
</dbReference>
<dbReference type="InterPro" id="IPR021747">
    <property type="entry name" value="DUF3313"/>
</dbReference>
<evidence type="ECO:0000313" key="2">
    <source>
        <dbReference type="Proteomes" id="UP000273982"/>
    </source>
</evidence>
<dbReference type="AlphaFoldDB" id="A0A3G8MAX7"/>
<protein>
    <submittedName>
        <fullName evidence="1">DUF3313 domain-containing protein</fullName>
    </submittedName>
</protein>
<accession>A0A3G8MAX7</accession>
<dbReference type="Pfam" id="PF11769">
    <property type="entry name" value="DUF3313"/>
    <property type="match status" value="1"/>
</dbReference>
<name>A0A3G8MAX7_9HYPH</name>
<dbReference type="EMBL" id="CP034086">
    <property type="protein sequence ID" value="AZG78704.1"/>
    <property type="molecule type" value="Genomic_DNA"/>
</dbReference>
<proteinExistence type="predicted"/>
<gene>
    <name evidence="1" type="ORF">EHO51_17540</name>
</gene>